<protein>
    <submittedName>
        <fullName evidence="1">Uncharacterized protein</fullName>
    </submittedName>
</protein>
<dbReference type="Proteomes" id="UP000001108">
    <property type="component" value="Chromosome"/>
</dbReference>
<gene>
    <name evidence="1" type="ordered locus">Smed_1674</name>
</gene>
<dbReference type="AlphaFoldDB" id="A6UA31"/>
<dbReference type="EMBL" id="CP000738">
    <property type="protein sequence ID" value="ABR60511.1"/>
    <property type="molecule type" value="Genomic_DNA"/>
</dbReference>
<reference evidence="2" key="1">
    <citation type="submission" date="2007-06" db="EMBL/GenBank/DDBJ databases">
        <title>Complete sequence of Sinorhizobium medicae WSM419 chromosome.</title>
        <authorList>
            <consortium name="US DOE Joint Genome Institute"/>
            <person name="Copeland A."/>
            <person name="Lucas S."/>
            <person name="Lapidus A."/>
            <person name="Barry K."/>
            <person name="Glavina del Rio T."/>
            <person name="Dalin E."/>
            <person name="Tice H."/>
            <person name="Pitluck S."/>
            <person name="Chain P."/>
            <person name="Malfatti S."/>
            <person name="Shin M."/>
            <person name="Vergez L."/>
            <person name="Schmutz J."/>
            <person name="Larimer F."/>
            <person name="Land M."/>
            <person name="Hauser L."/>
            <person name="Kyrpides N."/>
            <person name="Mikhailova N."/>
            <person name="Reeve W.G."/>
            <person name="Richardson P."/>
        </authorList>
    </citation>
    <scope>NUCLEOTIDE SEQUENCE [LARGE SCALE GENOMIC DNA]</scope>
    <source>
        <strain evidence="2">WSM419</strain>
    </source>
</reference>
<proteinExistence type="predicted"/>
<organism evidence="1 2">
    <name type="scientific">Sinorhizobium medicae (strain WSM419)</name>
    <name type="common">Ensifer medicae</name>
    <dbReference type="NCBI Taxonomy" id="366394"/>
    <lineage>
        <taxon>Bacteria</taxon>
        <taxon>Pseudomonadati</taxon>
        <taxon>Pseudomonadota</taxon>
        <taxon>Alphaproteobacteria</taxon>
        <taxon>Hyphomicrobiales</taxon>
        <taxon>Rhizobiaceae</taxon>
        <taxon>Sinorhizobium/Ensifer group</taxon>
        <taxon>Sinorhizobium</taxon>
    </lineage>
</organism>
<evidence type="ECO:0000313" key="1">
    <source>
        <dbReference type="EMBL" id="ABR60511.1"/>
    </source>
</evidence>
<name>A6UA31_SINMW</name>
<evidence type="ECO:0000313" key="2">
    <source>
        <dbReference type="Proteomes" id="UP000001108"/>
    </source>
</evidence>
<dbReference type="KEGG" id="smd:Smed_1674"/>
<dbReference type="PATRIC" id="fig|366394.8.peg.4812"/>
<reference evidence="1 2" key="2">
    <citation type="journal article" date="2010" name="Stand. Genomic Sci.">
        <title>Complete genome sequence of the Medicago microsymbiont Ensifer (Sinorhizobium) medicae strain WSM419.</title>
        <authorList>
            <person name="Reeve W."/>
            <person name="Chain P."/>
            <person name="O'Hara G."/>
            <person name="Ardley J."/>
            <person name="Nandesena K."/>
            <person name="Brau L."/>
            <person name="Tiwari R."/>
            <person name="Malfatti S."/>
            <person name="Kiss H."/>
            <person name="Lapidus A."/>
            <person name="Copeland A."/>
            <person name="Nolan M."/>
            <person name="Land M."/>
            <person name="Hauser L."/>
            <person name="Chang Y.J."/>
            <person name="Ivanova N."/>
            <person name="Mavromatis K."/>
            <person name="Markowitz V."/>
            <person name="Kyrpides N."/>
            <person name="Gollagher M."/>
            <person name="Yates R."/>
            <person name="Dilworth M."/>
            <person name="Howieson J."/>
        </authorList>
    </citation>
    <scope>NUCLEOTIDE SEQUENCE [LARGE SCALE GENOMIC DNA]</scope>
    <source>
        <strain evidence="1 2">WSM419</strain>
    </source>
</reference>
<dbReference type="STRING" id="366394.Smed_1674"/>
<dbReference type="HOGENOM" id="CLU_2332145_0_0_5"/>
<accession>A6UA31</accession>
<dbReference type="OrthoDB" id="8421783at2"/>
<sequence>MTAELFPPYASVHSSLVEWRGKAVRHRRSFPRTRRRRMQPNGGIQTRNTIERMAETMRSIGEGCTDRDLILTGKFSERQVKLFGQRATELATAMARAA</sequence>